<evidence type="ECO:0000313" key="5">
    <source>
        <dbReference type="EMBL" id="SMO61727.1"/>
    </source>
</evidence>
<dbReference type="InterPro" id="IPR001387">
    <property type="entry name" value="Cro/C1-type_HTH"/>
</dbReference>
<dbReference type="SUPFAM" id="SSF51306">
    <property type="entry name" value="LexA/Signal peptidase"/>
    <property type="match status" value="1"/>
</dbReference>
<name>A0A521CQJ2_9BACT</name>
<organism evidence="5 6">
    <name type="scientific">Balnearium lithotrophicum</name>
    <dbReference type="NCBI Taxonomy" id="223788"/>
    <lineage>
        <taxon>Bacteria</taxon>
        <taxon>Pseudomonadati</taxon>
        <taxon>Aquificota</taxon>
        <taxon>Aquificia</taxon>
        <taxon>Desulfurobacteriales</taxon>
        <taxon>Desulfurobacteriaceae</taxon>
        <taxon>Balnearium</taxon>
    </lineage>
</organism>
<dbReference type="GO" id="GO:0003677">
    <property type="term" value="F:DNA binding"/>
    <property type="evidence" value="ECO:0007669"/>
    <property type="project" value="UniProtKB-KW"/>
</dbReference>
<keyword evidence="6" id="KW-1185">Reference proteome</keyword>
<dbReference type="PROSITE" id="PS50943">
    <property type="entry name" value="HTH_CROC1"/>
    <property type="match status" value="1"/>
</dbReference>
<dbReference type="Pfam" id="PF00717">
    <property type="entry name" value="Peptidase_S24"/>
    <property type="match status" value="1"/>
</dbReference>
<dbReference type="PANTHER" id="PTHR40661">
    <property type="match status" value="1"/>
</dbReference>
<dbReference type="SUPFAM" id="SSF47413">
    <property type="entry name" value="lambda repressor-like DNA-binding domains"/>
    <property type="match status" value="1"/>
</dbReference>
<dbReference type="Proteomes" id="UP000317315">
    <property type="component" value="Unassembled WGS sequence"/>
</dbReference>
<protein>
    <submittedName>
        <fullName evidence="5">SOS-response transcriptional repressor LexA (RecA-mediated autopeptidase)</fullName>
    </submittedName>
</protein>
<dbReference type="Gene3D" id="2.10.109.10">
    <property type="entry name" value="Umud Fragment, subunit A"/>
    <property type="match status" value="1"/>
</dbReference>
<dbReference type="AlphaFoldDB" id="A0A521CQJ2"/>
<dbReference type="PANTHER" id="PTHR40661:SF3">
    <property type="entry name" value="FELS-1 PROPHAGE TRANSCRIPTIONAL REGULATOR"/>
    <property type="match status" value="1"/>
</dbReference>
<keyword evidence="2" id="KW-0238">DNA-binding</keyword>
<dbReference type="SMART" id="SM00530">
    <property type="entry name" value="HTH_XRE"/>
    <property type="match status" value="1"/>
</dbReference>
<accession>A0A521CQJ2</accession>
<dbReference type="InterPro" id="IPR036286">
    <property type="entry name" value="LexA/Signal_pep-like_sf"/>
</dbReference>
<dbReference type="CDD" id="cd00093">
    <property type="entry name" value="HTH_XRE"/>
    <property type="match status" value="1"/>
</dbReference>
<dbReference type="CDD" id="cd06529">
    <property type="entry name" value="S24_LexA-like"/>
    <property type="match status" value="1"/>
</dbReference>
<evidence type="ECO:0000259" key="4">
    <source>
        <dbReference type="PROSITE" id="PS50943"/>
    </source>
</evidence>
<dbReference type="InterPro" id="IPR010982">
    <property type="entry name" value="Lambda_DNA-bd_dom_sf"/>
</dbReference>
<dbReference type="Gene3D" id="1.10.260.40">
    <property type="entry name" value="lambda repressor-like DNA-binding domains"/>
    <property type="match status" value="1"/>
</dbReference>
<gene>
    <name evidence="5" type="ORF">SAMN06269117_11452</name>
</gene>
<evidence type="ECO:0000313" key="6">
    <source>
        <dbReference type="Proteomes" id="UP000317315"/>
    </source>
</evidence>
<dbReference type="InterPro" id="IPR015927">
    <property type="entry name" value="Peptidase_S24_S26A/B/C"/>
</dbReference>
<evidence type="ECO:0000256" key="2">
    <source>
        <dbReference type="ARBA" id="ARBA00023125"/>
    </source>
</evidence>
<reference evidence="5 6" key="1">
    <citation type="submission" date="2017-05" db="EMBL/GenBank/DDBJ databases">
        <authorList>
            <person name="Varghese N."/>
            <person name="Submissions S."/>
        </authorList>
    </citation>
    <scope>NUCLEOTIDE SEQUENCE [LARGE SCALE GENOMIC DNA]</scope>
    <source>
        <strain evidence="5 6">DSM 16304</strain>
    </source>
</reference>
<proteinExistence type="predicted"/>
<keyword evidence="1" id="KW-0805">Transcription regulation</keyword>
<keyword evidence="3" id="KW-0804">Transcription</keyword>
<dbReference type="EMBL" id="FXTM01000014">
    <property type="protein sequence ID" value="SMO61727.1"/>
    <property type="molecule type" value="Genomic_DNA"/>
</dbReference>
<evidence type="ECO:0000256" key="3">
    <source>
        <dbReference type="ARBA" id="ARBA00023163"/>
    </source>
</evidence>
<sequence length="231" mass="25933">MFNAVAINNNMAETIGQKIEKLRKAQKLSRRELAERIISKFGGASVEGMSQYIYQLEKGKRKPKVETLNKIAAVLNVPPSYFFEDQSQKEFEYLGKSDGYVKLPIYGEVGAGDMIVPVSEGDFYAVPLAGRAKPKKDWFVLKVKGKSMEPYIHDGSFLVVEPAQFGYAESGQIVVLCEEDGDYLHGCTVKKIKDAGDKWLVIPLNESFEAYTVDKNRAKIKGIVRKVIWEP</sequence>
<dbReference type="Pfam" id="PF12844">
    <property type="entry name" value="HTH_19"/>
    <property type="match status" value="1"/>
</dbReference>
<dbReference type="InterPro" id="IPR039418">
    <property type="entry name" value="LexA-like"/>
</dbReference>
<feature type="domain" description="HTH cro/C1-type" evidence="4">
    <location>
        <begin position="19"/>
        <end position="82"/>
    </location>
</feature>
<evidence type="ECO:0000256" key="1">
    <source>
        <dbReference type="ARBA" id="ARBA00023015"/>
    </source>
</evidence>
<dbReference type="OrthoDB" id="9802364at2"/>
<dbReference type="RefSeq" id="WP_142935685.1">
    <property type="nucleotide sequence ID" value="NZ_FXTM01000014.1"/>
</dbReference>